<evidence type="ECO:0000313" key="5">
    <source>
        <dbReference type="Proteomes" id="UP001240157"/>
    </source>
</evidence>
<organism evidence="3 4">
    <name type="scientific">Staphylococcus chromogenes</name>
    <name type="common">Staphylococcus hyicus subsp. chromogenes</name>
    <dbReference type="NCBI Taxonomy" id="46126"/>
    <lineage>
        <taxon>Bacteria</taxon>
        <taxon>Bacillati</taxon>
        <taxon>Bacillota</taxon>
        <taxon>Bacilli</taxon>
        <taxon>Bacillales</taxon>
        <taxon>Staphylococcaceae</taxon>
        <taxon>Staphylococcus</taxon>
    </lineage>
</organism>
<protein>
    <submittedName>
        <fullName evidence="3">Uncharacterized protein</fullName>
    </submittedName>
</protein>
<gene>
    <name evidence="3" type="ORF">BU653_04575</name>
    <name evidence="2" type="ORF">RCF65_00515</name>
</gene>
<feature type="transmembrane region" description="Helical" evidence="1">
    <location>
        <begin position="7"/>
        <end position="23"/>
    </location>
</feature>
<feature type="transmembrane region" description="Helical" evidence="1">
    <location>
        <begin position="88"/>
        <end position="106"/>
    </location>
</feature>
<dbReference type="RefSeq" id="WP_105965511.1">
    <property type="nucleotide sequence ID" value="NZ_JAHCNX010000003.1"/>
</dbReference>
<dbReference type="EMBL" id="JAVGJF010000001">
    <property type="protein sequence ID" value="MDQ7174466.1"/>
    <property type="molecule type" value="Genomic_DNA"/>
</dbReference>
<evidence type="ECO:0000313" key="4">
    <source>
        <dbReference type="Proteomes" id="UP000242704"/>
    </source>
</evidence>
<keyword evidence="1" id="KW-0472">Membrane</keyword>
<proteinExistence type="predicted"/>
<dbReference type="AlphaFoldDB" id="A0AAE5T2F7"/>
<accession>A0AAE5T2F7</accession>
<reference evidence="2 5" key="3">
    <citation type="submission" date="2023-08" db="EMBL/GenBank/DDBJ databases">
        <title>Whole genome sequencing of Staphylococcus chromogenes NNSch 2386.</title>
        <authorList>
            <person name="Kropotov V.S."/>
            <person name="Boriskina E.V."/>
            <person name="Gordinskaya N.A."/>
            <person name="Shkurkina I.S."/>
            <person name="Kryazhev D.V."/>
            <person name="Alekseeva A.E."/>
            <person name="Makhova M.A."/>
        </authorList>
    </citation>
    <scope>NUCLEOTIDE SEQUENCE [LARGE SCALE GENOMIC DNA]</scope>
    <source>
        <strain evidence="2 5">NNSch 2386</strain>
    </source>
</reference>
<keyword evidence="1" id="KW-1133">Transmembrane helix</keyword>
<evidence type="ECO:0000313" key="3">
    <source>
        <dbReference type="EMBL" id="PTG15531.1"/>
    </source>
</evidence>
<reference evidence="3" key="2">
    <citation type="submission" date="2018-03" db="EMBL/GenBank/DDBJ databases">
        <authorList>
            <person name="Naushad S."/>
        </authorList>
    </citation>
    <scope>NUCLEOTIDE SEQUENCE</scope>
    <source>
        <strain evidence="3">SNUC 505</strain>
    </source>
</reference>
<sequence>MDKQRCIRGAIIAVILGVLYYAMQSINTQNDIYTLIMRSILLAIVFFVLYMLTFSLLKNASRKRQYGPPLIVCVVLGLLIGKVLNYPFVGLIIGIFIALIIGYFIGKMQRRP</sequence>
<dbReference type="Proteomes" id="UP000242704">
    <property type="component" value="Unassembled WGS sequence"/>
</dbReference>
<dbReference type="EMBL" id="PZBZ01000018">
    <property type="protein sequence ID" value="PTG15531.1"/>
    <property type="molecule type" value="Genomic_DNA"/>
</dbReference>
<evidence type="ECO:0000256" key="1">
    <source>
        <dbReference type="SAM" id="Phobius"/>
    </source>
</evidence>
<reference evidence="3 4" key="1">
    <citation type="journal article" date="2016" name="Front. Microbiol.">
        <title>Comprehensive Phylogenetic Analysis of Bovine Non-aureus Staphylococci Species Based on Whole-Genome Sequencing.</title>
        <authorList>
            <person name="Naushad S."/>
            <person name="Barkema H.W."/>
            <person name="Luby C."/>
            <person name="Condas L.A."/>
            <person name="Nobrega D.B."/>
            <person name="Carson D.A."/>
            <person name="De Buck J."/>
        </authorList>
    </citation>
    <scope>NUCLEOTIDE SEQUENCE [LARGE SCALE GENOMIC DNA]</scope>
    <source>
        <strain evidence="3 4">SNUC 505</strain>
    </source>
</reference>
<dbReference type="Proteomes" id="UP001240157">
    <property type="component" value="Unassembled WGS sequence"/>
</dbReference>
<name>A0AAE5T2F7_STACR</name>
<comment type="caution">
    <text evidence="3">The sequence shown here is derived from an EMBL/GenBank/DDBJ whole genome shotgun (WGS) entry which is preliminary data.</text>
</comment>
<feature type="transmembrane region" description="Helical" evidence="1">
    <location>
        <begin position="35"/>
        <end position="54"/>
    </location>
</feature>
<evidence type="ECO:0000313" key="2">
    <source>
        <dbReference type="EMBL" id="MDQ7174466.1"/>
    </source>
</evidence>
<keyword evidence="1" id="KW-0812">Transmembrane</keyword>